<evidence type="ECO:0000259" key="6">
    <source>
        <dbReference type="PROSITE" id="PS51032"/>
    </source>
</evidence>
<dbReference type="AlphaFoldDB" id="A0AA38KJ03"/>
<organism evidence="7 8">
    <name type="scientific">Taxus chinensis</name>
    <name type="common">Chinese yew</name>
    <name type="synonym">Taxus wallichiana var. chinensis</name>
    <dbReference type="NCBI Taxonomy" id="29808"/>
    <lineage>
        <taxon>Eukaryota</taxon>
        <taxon>Viridiplantae</taxon>
        <taxon>Streptophyta</taxon>
        <taxon>Embryophyta</taxon>
        <taxon>Tracheophyta</taxon>
        <taxon>Spermatophyta</taxon>
        <taxon>Pinopsida</taxon>
        <taxon>Pinidae</taxon>
        <taxon>Conifers II</taxon>
        <taxon>Cupressales</taxon>
        <taxon>Taxaceae</taxon>
        <taxon>Taxus</taxon>
    </lineage>
</organism>
<dbReference type="PANTHER" id="PTHR31677:SF248">
    <property type="entry name" value="OS04G0669200 PROTEIN"/>
    <property type="match status" value="1"/>
</dbReference>
<dbReference type="GO" id="GO:0005634">
    <property type="term" value="C:nucleus"/>
    <property type="evidence" value="ECO:0007669"/>
    <property type="project" value="UniProtKB-SubCell"/>
</dbReference>
<dbReference type="CDD" id="cd00018">
    <property type="entry name" value="AP2"/>
    <property type="match status" value="1"/>
</dbReference>
<comment type="caution">
    <text evidence="7">The sequence shown here is derived from an EMBL/GenBank/DDBJ whole genome shotgun (WGS) entry which is preliminary data.</text>
</comment>
<keyword evidence="2" id="KW-0805">Transcription regulation</keyword>
<dbReference type="GO" id="GO:0003700">
    <property type="term" value="F:DNA-binding transcription factor activity"/>
    <property type="evidence" value="ECO:0007669"/>
    <property type="project" value="InterPro"/>
</dbReference>
<dbReference type="OMA" id="CQNPSAK"/>
<dbReference type="PROSITE" id="PS51032">
    <property type="entry name" value="AP2_ERF"/>
    <property type="match status" value="1"/>
</dbReference>
<keyword evidence="3" id="KW-0238">DNA-binding</keyword>
<dbReference type="EMBL" id="JAHRHJ020000008">
    <property type="protein sequence ID" value="KAH9305781.1"/>
    <property type="molecule type" value="Genomic_DNA"/>
</dbReference>
<evidence type="ECO:0000256" key="4">
    <source>
        <dbReference type="ARBA" id="ARBA00023163"/>
    </source>
</evidence>
<dbReference type="InterPro" id="IPR036955">
    <property type="entry name" value="AP2/ERF_dom_sf"/>
</dbReference>
<comment type="subcellular location">
    <subcellularLocation>
        <location evidence="1">Nucleus</location>
    </subcellularLocation>
</comment>
<evidence type="ECO:0000256" key="3">
    <source>
        <dbReference type="ARBA" id="ARBA00023125"/>
    </source>
</evidence>
<evidence type="ECO:0000256" key="5">
    <source>
        <dbReference type="ARBA" id="ARBA00023242"/>
    </source>
</evidence>
<dbReference type="InterPro" id="IPR001471">
    <property type="entry name" value="AP2/ERF_dom"/>
</dbReference>
<dbReference type="PANTHER" id="PTHR31677">
    <property type="entry name" value="AP2 DOMAIN CLASS TRANSCRIPTION FACTOR"/>
    <property type="match status" value="1"/>
</dbReference>
<dbReference type="InterPro" id="IPR016177">
    <property type="entry name" value="DNA-bd_dom_sf"/>
</dbReference>
<evidence type="ECO:0000256" key="2">
    <source>
        <dbReference type="ARBA" id="ARBA00023015"/>
    </source>
</evidence>
<evidence type="ECO:0000256" key="1">
    <source>
        <dbReference type="ARBA" id="ARBA00004123"/>
    </source>
</evidence>
<dbReference type="Proteomes" id="UP000824469">
    <property type="component" value="Unassembled WGS sequence"/>
</dbReference>
<protein>
    <recommendedName>
        <fullName evidence="6">AP2/ERF domain-containing protein</fullName>
    </recommendedName>
</protein>
<evidence type="ECO:0000313" key="8">
    <source>
        <dbReference type="Proteomes" id="UP000824469"/>
    </source>
</evidence>
<dbReference type="SUPFAM" id="SSF54171">
    <property type="entry name" value="DNA-binding domain"/>
    <property type="match status" value="1"/>
</dbReference>
<reference evidence="7 8" key="1">
    <citation type="journal article" date="2021" name="Nat. Plants">
        <title>The Taxus genome provides insights into paclitaxel biosynthesis.</title>
        <authorList>
            <person name="Xiong X."/>
            <person name="Gou J."/>
            <person name="Liao Q."/>
            <person name="Li Y."/>
            <person name="Zhou Q."/>
            <person name="Bi G."/>
            <person name="Li C."/>
            <person name="Du R."/>
            <person name="Wang X."/>
            <person name="Sun T."/>
            <person name="Guo L."/>
            <person name="Liang H."/>
            <person name="Lu P."/>
            <person name="Wu Y."/>
            <person name="Zhang Z."/>
            <person name="Ro D.K."/>
            <person name="Shang Y."/>
            <person name="Huang S."/>
            <person name="Yan J."/>
        </authorList>
    </citation>
    <scope>NUCLEOTIDE SEQUENCE [LARGE SCALE GENOMIC DNA]</scope>
    <source>
        <strain evidence="7">Ta-2019</strain>
    </source>
</reference>
<dbReference type="GO" id="GO:0003677">
    <property type="term" value="F:DNA binding"/>
    <property type="evidence" value="ECO:0007669"/>
    <property type="project" value="UniProtKB-KW"/>
</dbReference>
<feature type="domain" description="AP2/ERF" evidence="6">
    <location>
        <begin position="13"/>
        <end position="70"/>
    </location>
</feature>
<sequence>MLMASSTERLDASYGRVRKRPWDRFTTKIPNPVKKLRVWLSTFDTAEDATMAYDATVISLRGHKAKTNFTYYSSSSAKQSASKLNTSSALMPRVVFSCQNPSAKMMFLGFTPSMDSLKQLSERYEKKYI</sequence>
<gene>
    <name evidence="7" type="ORF">KI387_010185</name>
</gene>
<name>A0AA38KJ03_TAXCH</name>
<dbReference type="PRINTS" id="PR00367">
    <property type="entry name" value="ETHRSPELEMNT"/>
</dbReference>
<keyword evidence="4" id="KW-0804">Transcription</keyword>
<keyword evidence="5" id="KW-0539">Nucleus</keyword>
<accession>A0AA38KJ03</accession>
<keyword evidence="8" id="KW-1185">Reference proteome</keyword>
<dbReference type="SMART" id="SM00380">
    <property type="entry name" value="AP2"/>
    <property type="match status" value="1"/>
</dbReference>
<evidence type="ECO:0000313" key="7">
    <source>
        <dbReference type="EMBL" id="KAH9305781.1"/>
    </source>
</evidence>
<dbReference type="Gene3D" id="3.30.730.10">
    <property type="entry name" value="AP2/ERF domain"/>
    <property type="match status" value="1"/>
</dbReference>
<feature type="non-terminal residue" evidence="7">
    <location>
        <position position="129"/>
    </location>
</feature>
<proteinExistence type="predicted"/>